<dbReference type="GO" id="GO:0003723">
    <property type="term" value="F:RNA binding"/>
    <property type="evidence" value="ECO:0007669"/>
    <property type="project" value="InterPro"/>
</dbReference>
<evidence type="ECO:0000259" key="6">
    <source>
        <dbReference type="Pfam" id="PF00588"/>
    </source>
</evidence>
<comment type="subcellular location">
    <subcellularLocation>
        <location evidence="5">Cytoplasm</location>
    </subcellularLocation>
</comment>
<dbReference type="NCBIfam" id="TIGR00050">
    <property type="entry name" value="rRNA_methyl_1"/>
    <property type="match status" value="1"/>
</dbReference>
<keyword evidence="2 5" id="KW-0489">Methyltransferase</keyword>
<sequence>MSTKFLERLRVVLVETSHPGNIGATARAMKVMGLQHLVLVNPRFFPHPEATALASGAEDILERAQVTADLAAALQGCHKVYGTSARDRRIQWPVLDAREAAVEMVAELADGNCALVFGRERTGLSNEELDHCQVLVNIPTAGLYHSLNLGQAVQVLAYELHMATLQANLEPHPDPDVTSEELAAPMEDMEGFYDHLEQVLRQSGFLQEIRAIRMMRRLRRLYDRARPTVNEVNILRGILTEIQRWATNSRQKGSG</sequence>
<evidence type="ECO:0000256" key="2">
    <source>
        <dbReference type="ARBA" id="ARBA00022603"/>
    </source>
</evidence>
<dbReference type="InterPro" id="IPR004384">
    <property type="entry name" value="RNA_MeTrfase_TrmJ/LasT"/>
</dbReference>
<dbReference type="Pfam" id="PF00588">
    <property type="entry name" value="SpoU_methylase"/>
    <property type="match status" value="1"/>
</dbReference>
<dbReference type="RefSeq" id="WP_035217765.1">
    <property type="nucleotide sequence ID" value="NZ_LWRZ01000072.1"/>
</dbReference>
<dbReference type="EC" id="2.1.1.200" evidence="5"/>
<keyword evidence="5" id="KW-0963">Cytoplasm</keyword>
<evidence type="ECO:0000256" key="5">
    <source>
        <dbReference type="RuleBase" id="RU362024"/>
    </source>
</evidence>
<comment type="function">
    <text evidence="5">Catalyzes the formation of 2'O-methylated cytidine (Cm32) or 2'O-methylated uridine (Um32) at position 32 in tRNA.</text>
</comment>
<comment type="similarity">
    <text evidence="1">Belongs to the class IV-like SAM-binding methyltransferase superfamily. RNA methyltransferase TrmH family.</text>
</comment>
<keyword evidence="4 5" id="KW-0949">S-adenosyl-L-methionine</keyword>
<dbReference type="GO" id="GO:0160206">
    <property type="term" value="F:tRNA (cytidine(32)/uridine(32)-2'-O)-methyltransferase activity"/>
    <property type="evidence" value="ECO:0007669"/>
    <property type="project" value="UniProtKB-EC"/>
</dbReference>
<dbReference type="GO" id="GO:0002128">
    <property type="term" value="P:tRNA nucleoside ribose methylation"/>
    <property type="evidence" value="ECO:0007669"/>
    <property type="project" value="TreeGrafter"/>
</dbReference>
<accession>A0A1C2I2S8</accession>
<dbReference type="PANTHER" id="PTHR42786:SF2">
    <property type="entry name" value="TRNA (CYTIDINE_URIDINE-2'-O-)-METHYLTRANSFERASE TRMJ"/>
    <property type="match status" value="1"/>
</dbReference>
<dbReference type="GO" id="GO:0005829">
    <property type="term" value="C:cytosol"/>
    <property type="evidence" value="ECO:0007669"/>
    <property type="project" value="TreeGrafter"/>
</dbReference>
<reference evidence="7 8" key="1">
    <citation type="journal article" date="2016" name="Int. J. Mol. Sci.">
        <title>Comparative genomics of the extreme acidophile Acidithiobacillus thiooxidans reveals intraspecific divergence and niche adaptation.</title>
        <authorList>
            <person name="Zhang X."/>
            <person name="Feng X."/>
            <person name="Tao J."/>
            <person name="Ma L."/>
            <person name="Xiao Y."/>
            <person name="Liang Y."/>
            <person name="Liu X."/>
            <person name="Yin H."/>
        </authorList>
    </citation>
    <scope>NUCLEOTIDE SEQUENCE [LARGE SCALE GENOMIC DNA]</scope>
    <source>
        <strain evidence="7 8">A02</strain>
    </source>
</reference>
<dbReference type="PANTHER" id="PTHR42786">
    <property type="entry name" value="TRNA/RRNA METHYLTRANSFERASE"/>
    <property type="match status" value="1"/>
</dbReference>
<dbReference type="AlphaFoldDB" id="A0A1C2I2S8"/>
<dbReference type="PIRSF" id="PIRSF004808">
    <property type="entry name" value="LasT"/>
    <property type="match status" value="1"/>
</dbReference>
<feature type="domain" description="tRNA/rRNA methyltransferase SpoU type" evidence="6">
    <location>
        <begin position="9"/>
        <end position="158"/>
    </location>
</feature>
<comment type="caution">
    <text evidence="7">The sequence shown here is derived from an EMBL/GenBank/DDBJ whole genome shotgun (WGS) entry which is preliminary data.</text>
</comment>
<dbReference type="InterPro" id="IPR001537">
    <property type="entry name" value="SpoU_MeTrfase"/>
</dbReference>
<dbReference type="Gene3D" id="3.40.1280.10">
    <property type="match status" value="1"/>
</dbReference>
<dbReference type="SUPFAM" id="SSF75217">
    <property type="entry name" value="alpha/beta knot"/>
    <property type="match status" value="1"/>
</dbReference>
<evidence type="ECO:0000313" key="7">
    <source>
        <dbReference type="EMBL" id="OCX70269.1"/>
    </source>
</evidence>
<comment type="catalytic activity">
    <reaction evidence="5">
        <text>cytidine(32) in tRNA + S-adenosyl-L-methionine = 2'-O-methylcytidine(32) in tRNA + S-adenosyl-L-homocysteine + H(+)</text>
        <dbReference type="Rhea" id="RHEA:42932"/>
        <dbReference type="Rhea" id="RHEA-COMP:10288"/>
        <dbReference type="Rhea" id="RHEA-COMP:10289"/>
        <dbReference type="ChEBI" id="CHEBI:15378"/>
        <dbReference type="ChEBI" id="CHEBI:57856"/>
        <dbReference type="ChEBI" id="CHEBI:59789"/>
        <dbReference type="ChEBI" id="CHEBI:74495"/>
        <dbReference type="ChEBI" id="CHEBI:82748"/>
        <dbReference type="EC" id="2.1.1.200"/>
    </reaction>
</comment>
<gene>
    <name evidence="5" type="primary">trmJ</name>
    <name evidence="7" type="ORF">A6P07_14855</name>
</gene>
<name>A0A1C2I2S8_ACITH</name>
<dbReference type="InterPro" id="IPR029028">
    <property type="entry name" value="Alpha/beta_knot_MTases"/>
</dbReference>
<evidence type="ECO:0000256" key="4">
    <source>
        <dbReference type="ARBA" id="ARBA00022691"/>
    </source>
</evidence>
<dbReference type="EMBL" id="LWSA01000202">
    <property type="protein sequence ID" value="OCX70269.1"/>
    <property type="molecule type" value="Genomic_DNA"/>
</dbReference>
<dbReference type="Gene3D" id="1.10.8.590">
    <property type="match status" value="1"/>
</dbReference>
<evidence type="ECO:0000256" key="3">
    <source>
        <dbReference type="ARBA" id="ARBA00022679"/>
    </source>
</evidence>
<protein>
    <recommendedName>
        <fullName evidence="5">tRNA (cytidine/uridine-2'-O-)-methyltransferase TrmJ</fullName>
        <ecNumber evidence="5">2.1.1.200</ecNumber>
    </recommendedName>
    <alternativeName>
        <fullName evidence="5">tRNA (cytidine(32)/uridine(32)-2'-O)-methyltransferase</fullName>
    </alternativeName>
    <alternativeName>
        <fullName evidence="5">tRNA Cm32/Um32 methyltransferase</fullName>
    </alternativeName>
</protein>
<keyword evidence="3 7" id="KW-0808">Transferase</keyword>
<dbReference type="STRING" id="930.GCA_002079865_01966"/>
<organism evidence="7 8">
    <name type="scientific">Acidithiobacillus thiooxidans</name>
    <name type="common">Thiobacillus thiooxidans</name>
    <dbReference type="NCBI Taxonomy" id="930"/>
    <lineage>
        <taxon>Bacteria</taxon>
        <taxon>Pseudomonadati</taxon>
        <taxon>Pseudomonadota</taxon>
        <taxon>Acidithiobacillia</taxon>
        <taxon>Acidithiobacillales</taxon>
        <taxon>Acidithiobacillaceae</taxon>
        <taxon>Acidithiobacillus</taxon>
    </lineage>
</organism>
<comment type="catalytic activity">
    <reaction evidence="5">
        <text>uridine(32) in tRNA + S-adenosyl-L-methionine = 2'-O-methyluridine(32) in tRNA + S-adenosyl-L-homocysteine + H(+)</text>
        <dbReference type="Rhea" id="RHEA:42936"/>
        <dbReference type="Rhea" id="RHEA-COMP:10107"/>
        <dbReference type="Rhea" id="RHEA-COMP:10290"/>
        <dbReference type="ChEBI" id="CHEBI:15378"/>
        <dbReference type="ChEBI" id="CHEBI:57856"/>
        <dbReference type="ChEBI" id="CHEBI:59789"/>
        <dbReference type="ChEBI" id="CHEBI:65315"/>
        <dbReference type="ChEBI" id="CHEBI:74478"/>
        <dbReference type="EC" id="2.1.1.200"/>
    </reaction>
</comment>
<evidence type="ECO:0000313" key="8">
    <source>
        <dbReference type="Proteomes" id="UP000094893"/>
    </source>
</evidence>
<dbReference type="eggNOG" id="COG0565">
    <property type="taxonomic scope" value="Bacteria"/>
</dbReference>
<dbReference type="CDD" id="cd18093">
    <property type="entry name" value="SpoU-like_TrmJ"/>
    <property type="match status" value="1"/>
</dbReference>
<evidence type="ECO:0000256" key="1">
    <source>
        <dbReference type="ARBA" id="ARBA00007228"/>
    </source>
</evidence>
<dbReference type="Proteomes" id="UP000094893">
    <property type="component" value="Unassembled WGS sequence"/>
</dbReference>
<proteinExistence type="inferred from homology"/>
<comment type="subunit">
    <text evidence="5">Homodimer.</text>
</comment>
<dbReference type="FunFam" id="3.40.1280.10:FF:000006">
    <property type="entry name" value="Uncharacterized tRNA/rRNA methyltransferase HI_0380"/>
    <property type="match status" value="1"/>
</dbReference>
<dbReference type="InterPro" id="IPR029026">
    <property type="entry name" value="tRNA_m1G_MTases_N"/>
</dbReference>
<keyword evidence="5" id="KW-0819">tRNA processing</keyword>
<dbReference type="GO" id="GO:0106339">
    <property type="term" value="F:tRNA (cytidine(32)-2'-O)-methyltransferase activity"/>
    <property type="evidence" value="ECO:0007669"/>
    <property type="project" value="RHEA"/>
</dbReference>